<dbReference type="InterPro" id="IPR002068">
    <property type="entry name" value="A-crystallin/Hsp20_dom"/>
</dbReference>
<dbReference type="CDD" id="cd06464">
    <property type="entry name" value="ACD_sHsps-like"/>
    <property type="match status" value="1"/>
</dbReference>
<dbReference type="Pfam" id="PF00011">
    <property type="entry name" value="HSP20"/>
    <property type="match status" value="1"/>
</dbReference>
<accession>A0A2M7CHH1</accession>
<dbReference type="AlphaFoldDB" id="A0A2M7CHH1"/>
<proteinExistence type="inferred from homology"/>
<evidence type="ECO:0000313" key="4">
    <source>
        <dbReference type="EMBL" id="PIV25079.1"/>
    </source>
</evidence>
<evidence type="ECO:0000259" key="3">
    <source>
        <dbReference type="PROSITE" id="PS01031"/>
    </source>
</evidence>
<dbReference type="PANTHER" id="PTHR11527">
    <property type="entry name" value="HEAT-SHOCK PROTEIN 20 FAMILY MEMBER"/>
    <property type="match status" value="1"/>
</dbReference>
<evidence type="ECO:0000313" key="5">
    <source>
        <dbReference type="Proteomes" id="UP000229966"/>
    </source>
</evidence>
<dbReference type="InterPro" id="IPR008978">
    <property type="entry name" value="HSP20-like_chaperone"/>
</dbReference>
<dbReference type="PROSITE" id="PS01031">
    <property type="entry name" value="SHSP"/>
    <property type="match status" value="1"/>
</dbReference>
<gene>
    <name evidence="4" type="ORF">COS38_03565</name>
</gene>
<dbReference type="Gene3D" id="2.60.40.790">
    <property type="match status" value="1"/>
</dbReference>
<dbReference type="EMBL" id="PEUM01000104">
    <property type="protein sequence ID" value="PIV25079.1"/>
    <property type="molecule type" value="Genomic_DNA"/>
</dbReference>
<dbReference type="InterPro" id="IPR031107">
    <property type="entry name" value="Small_HSP"/>
</dbReference>
<feature type="domain" description="SHSP" evidence="3">
    <location>
        <begin position="13"/>
        <end position="127"/>
    </location>
</feature>
<sequence length="127" mass="14287">MSKQEHSADWLDESSDDYEGQLTIDAFQTEDDIVVKAPMAGVKPENLDVSITDEVITIKGTREPDIEINKENYFTQECYWGPFSRSYLMPVAIDADSSQADLKNGILTITIPKQNKTKTRTIKVIGE</sequence>
<evidence type="ECO:0000256" key="2">
    <source>
        <dbReference type="RuleBase" id="RU003616"/>
    </source>
</evidence>
<comment type="similarity">
    <text evidence="1 2">Belongs to the small heat shock protein (HSP20) family.</text>
</comment>
<dbReference type="Proteomes" id="UP000229966">
    <property type="component" value="Unassembled WGS sequence"/>
</dbReference>
<dbReference type="SUPFAM" id="SSF49764">
    <property type="entry name" value="HSP20-like chaperones"/>
    <property type="match status" value="1"/>
</dbReference>
<protein>
    <submittedName>
        <fullName evidence="4">Heat-shock protein Hsp20</fullName>
    </submittedName>
</protein>
<organism evidence="4 5">
    <name type="scientific">Candidatus Berkelbacteria bacterium CG03_land_8_20_14_0_80_40_36</name>
    <dbReference type="NCBI Taxonomy" id="1974509"/>
    <lineage>
        <taxon>Bacteria</taxon>
        <taxon>Candidatus Berkelbacteria</taxon>
    </lineage>
</organism>
<reference evidence="5" key="1">
    <citation type="submission" date="2017-09" db="EMBL/GenBank/DDBJ databases">
        <title>Depth-based differentiation of microbial function through sediment-hosted aquifers and enrichment of novel symbionts in the deep terrestrial subsurface.</title>
        <authorList>
            <person name="Probst A.J."/>
            <person name="Ladd B."/>
            <person name="Jarett J.K."/>
            <person name="Geller-Mcgrath D.E."/>
            <person name="Sieber C.M.K."/>
            <person name="Emerson J.B."/>
            <person name="Anantharaman K."/>
            <person name="Thomas B.C."/>
            <person name="Malmstrom R."/>
            <person name="Stieglmeier M."/>
            <person name="Klingl A."/>
            <person name="Woyke T."/>
            <person name="Ryan C.M."/>
            <person name="Banfield J.F."/>
        </authorList>
    </citation>
    <scope>NUCLEOTIDE SEQUENCE [LARGE SCALE GENOMIC DNA]</scope>
</reference>
<evidence type="ECO:0000256" key="1">
    <source>
        <dbReference type="PROSITE-ProRule" id="PRU00285"/>
    </source>
</evidence>
<comment type="caution">
    <text evidence="4">The sequence shown here is derived from an EMBL/GenBank/DDBJ whole genome shotgun (WGS) entry which is preliminary data.</text>
</comment>
<name>A0A2M7CHH1_9BACT</name>